<dbReference type="AlphaFoldDB" id="A0AAE1XPC1"/>
<evidence type="ECO:0000256" key="1">
    <source>
        <dbReference type="ARBA" id="ARBA00022729"/>
    </source>
</evidence>
<keyword evidence="1 4" id="KW-0732">Signal</keyword>
<evidence type="ECO:0000259" key="5">
    <source>
        <dbReference type="SMART" id="SM00856"/>
    </source>
</evidence>
<reference evidence="6" key="1">
    <citation type="submission" date="2020-06" db="EMBL/GenBank/DDBJ databases">
        <authorList>
            <person name="Li T."/>
            <person name="Hu X."/>
            <person name="Zhang T."/>
            <person name="Song X."/>
            <person name="Zhang H."/>
            <person name="Dai N."/>
            <person name="Sheng W."/>
            <person name="Hou X."/>
            <person name="Wei L."/>
        </authorList>
    </citation>
    <scope>NUCLEOTIDE SEQUENCE</scope>
    <source>
        <strain evidence="6">3651</strain>
        <tissue evidence="6">Leaf</tissue>
    </source>
</reference>
<comment type="caution">
    <text evidence="6">The sequence shown here is derived from an EMBL/GenBank/DDBJ whole genome shotgun (WGS) entry which is preliminary data.</text>
</comment>
<dbReference type="SUPFAM" id="SSF101148">
    <property type="entry name" value="Plant invertase/pectin methylesterase inhibitor"/>
    <property type="match status" value="1"/>
</dbReference>
<dbReference type="InterPro" id="IPR034086">
    <property type="entry name" value="PMEI_plant"/>
</dbReference>
<dbReference type="SMART" id="SM00856">
    <property type="entry name" value="PMEI"/>
    <property type="match status" value="1"/>
</dbReference>
<proteinExistence type="inferred from homology"/>
<dbReference type="InterPro" id="IPR035513">
    <property type="entry name" value="Invertase/methylesterase_inhib"/>
</dbReference>
<dbReference type="CDD" id="cd15797">
    <property type="entry name" value="PMEI"/>
    <property type="match status" value="1"/>
</dbReference>
<dbReference type="Proteomes" id="UP001293254">
    <property type="component" value="Unassembled WGS sequence"/>
</dbReference>
<dbReference type="PANTHER" id="PTHR36710:SF8">
    <property type="entry name" value="PECTINESTERASE INHIBITOR-LIKE"/>
    <property type="match status" value="1"/>
</dbReference>
<feature type="chain" id="PRO_5042130429" description="Pectinesterase inhibitor domain-containing protein" evidence="4">
    <location>
        <begin position="27"/>
        <end position="181"/>
    </location>
</feature>
<dbReference type="NCBIfam" id="TIGR01614">
    <property type="entry name" value="PME_inhib"/>
    <property type="match status" value="1"/>
</dbReference>
<comment type="similarity">
    <text evidence="3">Belongs to the PMEI family.</text>
</comment>
<keyword evidence="2" id="KW-1015">Disulfide bond</keyword>
<sequence length="181" mass="20093">MAIFGQSVVLILVSIVFMLLASSSIGHKLTDVEIKQLCSKTNYLEGCYKLLKSDPRTGNVDARGLAEVSVALASKKANKIHSLLNSLVSATHNSRLRNIYKLCSSNYNDVVRDLKVIKNYLHSSAYKNIPVQVKDAAEEIKQCKKAFGVEPSDHVQIKKKMLEFELVLSIVDVTSDNLNKK</sequence>
<evidence type="ECO:0000313" key="7">
    <source>
        <dbReference type="Proteomes" id="UP001293254"/>
    </source>
</evidence>
<keyword evidence="7" id="KW-1185">Reference proteome</keyword>
<dbReference type="Pfam" id="PF04043">
    <property type="entry name" value="PMEI"/>
    <property type="match status" value="1"/>
</dbReference>
<feature type="domain" description="Pectinesterase inhibitor" evidence="5">
    <location>
        <begin position="29"/>
        <end position="174"/>
    </location>
</feature>
<organism evidence="6 7">
    <name type="scientific">Sesamum alatum</name>
    <dbReference type="NCBI Taxonomy" id="300844"/>
    <lineage>
        <taxon>Eukaryota</taxon>
        <taxon>Viridiplantae</taxon>
        <taxon>Streptophyta</taxon>
        <taxon>Embryophyta</taxon>
        <taxon>Tracheophyta</taxon>
        <taxon>Spermatophyta</taxon>
        <taxon>Magnoliopsida</taxon>
        <taxon>eudicotyledons</taxon>
        <taxon>Gunneridae</taxon>
        <taxon>Pentapetalae</taxon>
        <taxon>asterids</taxon>
        <taxon>lamiids</taxon>
        <taxon>Lamiales</taxon>
        <taxon>Pedaliaceae</taxon>
        <taxon>Sesamum</taxon>
    </lineage>
</organism>
<dbReference type="GO" id="GO:0046910">
    <property type="term" value="F:pectinesterase inhibitor activity"/>
    <property type="evidence" value="ECO:0007669"/>
    <property type="project" value="InterPro"/>
</dbReference>
<evidence type="ECO:0000256" key="4">
    <source>
        <dbReference type="SAM" id="SignalP"/>
    </source>
</evidence>
<evidence type="ECO:0000256" key="3">
    <source>
        <dbReference type="ARBA" id="ARBA00038471"/>
    </source>
</evidence>
<evidence type="ECO:0000313" key="6">
    <source>
        <dbReference type="EMBL" id="KAK4415598.1"/>
    </source>
</evidence>
<reference evidence="6" key="2">
    <citation type="journal article" date="2024" name="Plant">
        <title>Genomic evolution and insights into agronomic trait innovations of Sesamum species.</title>
        <authorList>
            <person name="Miao H."/>
            <person name="Wang L."/>
            <person name="Qu L."/>
            <person name="Liu H."/>
            <person name="Sun Y."/>
            <person name="Le M."/>
            <person name="Wang Q."/>
            <person name="Wei S."/>
            <person name="Zheng Y."/>
            <person name="Lin W."/>
            <person name="Duan Y."/>
            <person name="Cao H."/>
            <person name="Xiong S."/>
            <person name="Wang X."/>
            <person name="Wei L."/>
            <person name="Li C."/>
            <person name="Ma Q."/>
            <person name="Ju M."/>
            <person name="Zhao R."/>
            <person name="Li G."/>
            <person name="Mu C."/>
            <person name="Tian Q."/>
            <person name="Mei H."/>
            <person name="Zhang T."/>
            <person name="Gao T."/>
            <person name="Zhang H."/>
        </authorList>
    </citation>
    <scope>NUCLEOTIDE SEQUENCE</scope>
    <source>
        <strain evidence="6">3651</strain>
    </source>
</reference>
<accession>A0AAE1XPC1</accession>
<dbReference type="Gene3D" id="1.20.140.40">
    <property type="entry name" value="Invertase/pectin methylesterase inhibitor family protein"/>
    <property type="match status" value="1"/>
</dbReference>
<protein>
    <recommendedName>
        <fullName evidence="5">Pectinesterase inhibitor domain-containing protein</fullName>
    </recommendedName>
</protein>
<name>A0AAE1XPC1_9LAMI</name>
<dbReference type="InterPro" id="IPR052421">
    <property type="entry name" value="PCW_Enzyme_Inhibitor"/>
</dbReference>
<gene>
    <name evidence="6" type="ORF">Salat_2667200</name>
</gene>
<dbReference type="EMBL" id="JACGWO010000011">
    <property type="protein sequence ID" value="KAK4415598.1"/>
    <property type="molecule type" value="Genomic_DNA"/>
</dbReference>
<dbReference type="PANTHER" id="PTHR36710">
    <property type="entry name" value="PECTINESTERASE INHIBITOR-LIKE"/>
    <property type="match status" value="1"/>
</dbReference>
<feature type="signal peptide" evidence="4">
    <location>
        <begin position="1"/>
        <end position="26"/>
    </location>
</feature>
<evidence type="ECO:0000256" key="2">
    <source>
        <dbReference type="ARBA" id="ARBA00023157"/>
    </source>
</evidence>
<dbReference type="InterPro" id="IPR006501">
    <property type="entry name" value="Pectinesterase_inhib_dom"/>
</dbReference>